<keyword evidence="1" id="KW-1133">Transmembrane helix</keyword>
<feature type="domain" description="YdbS-like PH" evidence="2">
    <location>
        <begin position="276"/>
        <end position="340"/>
    </location>
</feature>
<comment type="caution">
    <text evidence="3">The sequence shown here is derived from an EMBL/GenBank/DDBJ whole genome shotgun (WGS) entry which is preliminary data.</text>
</comment>
<proteinExistence type="predicted"/>
<keyword evidence="1" id="KW-0472">Membrane</keyword>
<feature type="transmembrane region" description="Helical" evidence="1">
    <location>
        <begin position="251"/>
        <end position="275"/>
    </location>
</feature>
<dbReference type="AlphaFoldDB" id="A0A6I4TVS9"/>
<dbReference type="PANTHER" id="PTHR34473:SF3">
    <property type="entry name" value="TRANSMEMBRANE PROTEIN-RELATED"/>
    <property type="match status" value="1"/>
</dbReference>
<evidence type="ECO:0000313" key="3">
    <source>
        <dbReference type="EMBL" id="MXP00085.1"/>
    </source>
</evidence>
<dbReference type="Proteomes" id="UP000469430">
    <property type="component" value="Unassembled WGS sequence"/>
</dbReference>
<dbReference type="PIRSF" id="PIRSF026631">
    <property type="entry name" value="UCP026631"/>
    <property type="match status" value="1"/>
</dbReference>
<organism evidence="3 4">
    <name type="scientific">Croceibacterium xixiisoli</name>
    <dbReference type="NCBI Taxonomy" id="1476466"/>
    <lineage>
        <taxon>Bacteria</taxon>
        <taxon>Pseudomonadati</taxon>
        <taxon>Pseudomonadota</taxon>
        <taxon>Alphaproteobacteria</taxon>
        <taxon>Sphingomonadales</taxon>
        <taxon>Erythrobacteraceae</taxon>
        <taxon>Croceibacterium</taxon>
    </lineage>
</organism>
<dbReference type="OrthoDB" id="8481729at2"/>
<keyword evidence="4" id="KW-1185">Reference proteome</keyword>
<dbReference type="Pfam" id="PF03703">
    <property type="entry name" value="bPH_2"/>
    <property type="match status" value="2"/>
</dbReference>
<dbReference type="PANTHER" id="PTHR34473">
    <property type="entry name" value="UPF0699 TRANSMEMBRANE PROTEIN YDBS"/>
    <property type="match status" value="1"/>
</dbReference>
<evidence type="ECO:0000256" key="1">
    <source>
        <dbReference type="SAM" id="Phobius"/>
    </source>
</evidence>
<dbReference type="InterPro" id="IPR014529">
    <property type="entry name" value="UCP026631"/>
</dbReference>
<feature type="domain" description="YdbS-like PH" evidence="2">
    <location>
        <begin position="68"/>
        <end position="146"/>
    </location>
</feature>
<feature type="transmembrane region" description="Helical" evidence="1">
    <location>
        <begin position="46"/>
        <end position="66"/>
    </location>
</feature>
<feature type="transmembrane region" description="Helical" evidence="1">
    <location>
        <begin position="386"/>
        <end position="403"/>
    </location>
</feature>
<sequence>MSQSEAPPADWRRASPLGILVYGLQSAGSLIVPVLIALMARQGDGMLALLAMPVVIAVLSAPFAVLRWLRYRYWIDDESVMVQQGVLSRKLRSVPRDRIEDVRIEQALLPRLIGLAAVRIETGGGGADEIAITYVRLADAEALRARLRAYATRVHAQAGRAPAQAGRGQGVVDPPLSAQDDEGQLLFAMNPGRVMLSGLFEFSLFFFVALLALITQFRDLLPFDPWDWMFWRDLLAGQAGWLTGLGVVSQVLVILALLSGLVVLGLMAGVIMMVLRNWGFRLDQTPRGLRYRRGLLKRVDVVTPLHQIQAAAVSTGAIRRLFGWHSLTLITQSSESQLDEQLAVPFGRMAEIAHVMAAVGYSLPNDEMAWKQCDPRYPRDQAALSMVRVLLIGGLLLAVPALLKLLAGGLGLTARWQDVQADWYGLIEWTPPVLAVLLLMRAIPRIADTLMMHRTNLHFLGNQQLVVRTGWLAPGFTLMSRTRLHAMSVAQTALARHRCYANLLLDGAGTATGIMGMPKNGAWDLRAELLPDVLAHDFASLARKTRPIQN</sequence>
<feature type="transmembrane region" description="Helical" evidence="1">
    <location>
        <begin position="423"/>
        <end position="443"/>
    </location>
</feature>
<protein>
    <submittedName>
        <fullName evidence="3">PH domain-containing protein</fullName>
    </submittedName>
</protein>
<evidence type="ECO:0000259" key="2">
    <source>
        <dbReference type="Pfam" id="PF03703"/>
    </source>
</evidence>
<reference evidence="3 4" key="1">
    <citation type="submission" date="2019-12" db="EMBL/GenBank/DDBJ databases">
        <title>Genomic-based taxomic classification of the family Erythrobacteraceae.</title>
        <authorList>
            <person name="Xu L."/>
        </authorList>
    </citation>
    <scope>NUCLEOTIDE SEQUENCE [LARGE SCALE GENOMIC DNA]</scope>
    <source>
        <strain evidence="3 4">S36</strain>
    </source>
</reference>
<name>A0A6I4TVS9_9SPHN</name>
<dbReference type="RefSeq" id="WP_161391823.1">
    <property type="nucleotide sequence ID" value="NZ_JBHSCP010000002.1"/>
</dbReference>
<keyword evidence="1" id="KW-0812">Transmembrane</keyword>
<gene>
    <name evidence="3" type="ORF">GRI97_13915</name>
</gene>
<evidence type="ECO:0000313" key="4">
    <source>
        <dbReference type="Proteomes" id="UP000469430"/>
    </source>
</evidence>
<feature type="transmembrane region" description="Helical" evidence="1">
    <location>
        <begin position="194"/>
        <end position="217"/>
    </location>
</feature>
<dbReference type="EMBL" id="WTYJ01000003">
    <property type="protein sequence ID" value="MXP00085.1"/>
    <property type="molecule type" value="Genomic_DNA"/>
</dbReference>
<dbReference type="InterPro" id="IPR005182">
    <property type="entry name" value="YdbS-like_PH"/>
</dbReference>
<accession>A0A6I4TVS9</accession>
<feature type="transmembrane region" description="Helical" evidence="1">
    <location>
        <begin position="20"/>
        <end position="40"/>
    </location>
</feature>